<dbReference type="InterPro" id="IPR036412">
    <property type="entry name" value="HAD-like_sf"/>
</dbReference>
<name>A0A506U935_9HYPH</name>
<dbReference type="AlphaFoldDB" id="A0A506U935"/>
<keyword evidence="2" id="KW-1185">Reference proteome</keyword>
<gene>
    <name evidence="1" type="ORF">FJU08_14175</name>
</gene>
<dbReference type="SUPFAM" id="SSF56784">
    <property type="entry name" value="HAD-like"/>
    <property type="match status" value="1"/>
</dbReference>
<dbReference type="RefSeq" id="WP_141149671.1">
    <property type="nucleotide sequence ID" value="NZ_VHLG01000009.1"/>
</dbReference>
<evidence type="ECO:0000313" key="2">
    <source>
        <dbReference type="Proteomes" id="UP000318801"/>
    </source>
</evidence>
<dbReference type="EMBL" id="VHLG01000009">
    <property type="protein sequence ID" value="TPW29475.1"/>
    <property type="molecule type" value="Genomic_DNA"/>
</dbReference>
<accession>A0A506U935</accession>
<comment type="caution">
    <text evidence="1">The sequence shown here is derived from an EMBL/GenBank/DDBJ whole genome shotgun (WGS) entry which is preliminary data.</text>
</comment>
<reference evidence="1 2" key="1">
    <citation type="submission" date="2019-06" db="EMBL/GenBank/DDBJ databases">
        <authorList>
            <person name="Li M."/>
        </authorList>
    </citation>
    <scope>NUCLEOTIDE SEQUENCE [LARGE SCALE GENOMIC DNA]</scope>
    <source>
        <strain evidence="1 2">BGMRC2036</strain>
    </source>
</reference>
<dbReference type="OrthoDB" id="7192139at2"/>
<dbReference type="Proteomes" id="UP000318801">
    <property type="component" value="Unassembled WGS sequence"/>
</dbReference>
<organism evidence="1 2">
    <name type="scientific">Martelella alba</name>
    <dbReference type="NCBI Taxonomy" id="2590451"/>
    <lineage>
        <taxon>Bacteria</taxon>
        <taxon>Pseudomonadati</taxon>
        <taxon>Pseudomonadota</taxon>
        <taxon>Alphaproteobacteria</taxon>
        <taxon>Hyphomicrobiales</taxon>
        <taxon>Aurantimonadaceae</taxon>
        <taxon>Martelella</taxon>
    </lineage>
</organism>
<protein>
    <submittedName>
        <fullName evidence="1">Uncharacterized protein</fullName>
    </submittedName>
</protein>
<sequence>MSVTVIDAEAGLDALCTKIGARPLIVCDVDEVVLRFVLPFKAYLLANDHELRLESFSLNGNVTCLSTGVKVPDGTVDRLLSGFYDHQEDWQVPFDDARDTLDRLKAFADVVLLTAMPPCHAEMRRRLLERFGFALPMIATERSKGEVVRRLAEAGVPDIVFIDDMLYNCRSVSGAVPQALAINLLIDSDYRAIAPKTAEPAVLATGWPDAERLVRDRLSDGG</sequence>
<evidence type="ECO:0000313" key="1">
    <source>
        <dbReference type="EMBL" id="TPW29475.1"/>
    </source>
</evidence>
<proteinExistence type="predicted"/>